<dbReference type="PANTHER" id="PTHR48467:SF1">
    <property type="entry name" value="GLUTAMATE SYNTHASE 1 [NADH], CHLOROPLASTIC-LIKE"/>
    <property type="match status" value="1"/>
</dbReference>
<evidence type="ECO:0000259" key="9">
    <source>
        <dbReference type="Pfam" id="PF07992"/>
    </source>
</evidence>
<comment type="cofactor">
    <cofactor evidence="1">
        <name>FAD</name>
        <dbReference type="ChEBI" id="CHEBI:57692"/>
    </cofactor>
</comment>
<dbReference type="InterPro" id="IPR036188">
    <property type="entry name" value="FAD/NAD-bd_sf"/>
</dbReference>
<comment type="similarity">
    <text evidence="2">Belongs to the ferredoxin--NADP reductase type 1 family.</text>
</comment>
<reference evidence="10 11" key="1">
    <citation type="submission" date="2020-03" db="EMBL/GenBank/DDBJ databases">
        <title>Two novel Motilibacter sp.</title>
        <authorList>
            <person name="Liu S."/>
        </authorList>
    </citation>
    <scope>NUCLEOTIDE SEQUENCE [LARGE SCALE GENOMIC DNA]</scope>
    <source>
        <strain evidence="10 11">E257</strain>
    </source>
</reference>
<proteinExistence type="inferred from homology"/>
<dbReference type="Gene3D" id="3.40.50.720">
    <property type="entry name" value="NAD(P)-binding Rossmann-like Domain"/>
    <property type="match status" value="1"/>
</dbReference>
<evidence type="ECO:0000256" key="3">
    <source>
        <dbReference type="ARBA" id="ARBA00013223"/>
    </source>
</evidence>
<evidence type="ECO:0000313" key="10">
    <source>
        <dbReference type="EMBL" id="NHC14177.1"/>
    </source>
</evidence>
<gene>
    <name evidence="10" type="ORF">G9H71_10325</name>
</gene>
<evidence type="ECO:0000256" key="7">
    <source>
        <dbReference type="ARBA" id="ARBA00023002"/>
    </source>
</evidence>
<evidence type="ECO:0000256" key="6">
    <source>
        <dbReference type="ARBA" id="ARBA00022857"/>
    </source>
</evidence>
<dbReference type="PIRSF" id="PIRSF000362">
    <property type="entry name" value="FNR"/>
    <property type="match status" value="1"/>
</dbReference>
<dbReference type="RefSeq" id="WP_166281427.1">
    <property type="nucleotide sequence ID" value="NZ_JAANNP010000004.1"/>
</dbReference>
<keyword evidence="4" id="KW-0285">Flavoprotein</keyword>
<dbReference type="Gene3D" id="3.50.50.60">
    <property type="entry name" value="FAD/NAD(P)-binding domain"/>
    <property type="match status" value="1"/>
</dbReference>
<keyword evidence="7" id="KW-0560">Oxidoreductase</keyword>
<feature type="domain" description="FAD/NAD(P)-binding" evidence="9">
    <location>
        <begin position="3"/>
        <end position="159"/>
    </location>
</feature>
<comment type="catalytic activity">
    <reaction evidence="8">
        <text>2 reduced [2Fe-2S]-[ferredoxin] + NADP(+) + H(+) = 2 oxidized [2Fe-2S]-[ferredoxin] + NADPH</text>
        <dbReference type="Rhea" id="RHEA:20125"/>
        <dbReference type="Rhea" id="RHEA-COMP:10000"/>
        <dbReference type="Rhea" id="RHEA-COMP:10001"/>
        <dbReference type="ChEBI" id="CHEBI:15378"/>
        <dbReference type="ChEBI" id="CHEBI:33737"/>
        <dbReference type="ChEBI" id="CHEBI:33738"/>
        <dbReference type="ChEBI" id="CHEBI:57783"/>
        <dbReference type="ChEBI" id="CHEBI:58349"/>
        <dbReference type="EC" id="1.18.1.2"/>
    </reaction>
</comment>
<dbReference type="Pfam" id="PF07992">
    <property type="entry name" value="Pyr_redox_2"/>
    <property type="match status" value="1"/>
</dbReference>
<comment type="caution">
    <text evidence="10">The sequence shown here is derived from an EMBL/GenBank/DDBJ whole genome shotgun (WGS) entry which is preliminary data.</text>
</comment>
<dbReference type="Proteomes" id="UP000800981">
    <property type="component" value="Unassembled WGS sequence"/>
</dbReference>
<dbReference type="EMBL" id="JAANNP010000004">
    <property type="protein sequence ID" value="NHC14177.1"/>
    <property type="molecule type" value="Genomic_DNA"/>
</dbReference>
<evidence type="ECO:0000256" key="5">
    <source>
        <dbReference type="ARBA" id="ARBA00022827"/>
    </source>
</evidence>
<sequence length="447" mass="47643">MLRVAVVGSGPAGVYAAGALAEHHEAVDVFDRLPCPFGLVRYGVAPDHEKIRSITSTLHRVFEQPNVRFLGNVEVGRDVTVEELHAHYDAVLVACGSALGRRLGVPGEDLPGSFSATDFVAWYCGHPDAMVDRFTLEARSVVVVGLGNVALDVARLLAKDIDALRQTDMPDHVLRVLADSKVEEVSIVGRRGPAQARFSTKELRELGDIAGADVIVDPADLELDEGSAAAVGADPTLRRNLDVLRGWAERPPAGRPRRVHLRFFQRPDAVLGEGQVSGVQLERNVLDGSGGVRGTGQLSVVDAQLVLCSVGYRGLAIPGLPFDERDGVIPNAGGRVLRDGVPVPGEYVAGWIKRGPTGVIGTNKHDAHETVAALLEDLPHLPRAAYREPEDVDRLLAGRGVQVVGWAGWCAIDGAELALGVASGRRRVKISEREALLRAAAADSASR</sequence>
<dbReference type="PANTHER" id="PTHR48467">
    <property type="entry name" value="GLUTAMATE SYNTHASE 1 [NADH], CHLOROPLASTIC-LIKE"/>
    <property type="match status" value="1"/>
</dbReference>
<evidence type="ECO:0000256" key="2">
    <source>
        <dbReference type="ARBA" id="ARBA00008312"/>
    </source>
</evidence>
<evidence type="ECO:0000313" key="11">
    <source>
        <dbReference type="Proteomes" id="UP000800981"/>
    </source>
</evidence>
<dbReference type="PRINTS" id="PR00419">
    <property type="entry name" value="ADXRDTASE"/>
</dbReference>
<dbReference type="InterPro" id="IPR021163">
    <property type="entry name" value="Ferredox_Rdtase_adrenod"/>
</dbReference>
<keyword evidence="6" id="KW-0521">NADP</keyword>
<keyword evidence="11" id="KW-1185">Reference proteome</keyword>
<protein>
    <recommendedName>
        <fullName evidence="3">ferredoxin--NADP(+) reductase</fullName>
        <ecNumber evidence="3">1.18.1.2</ecNumber>
    </recommendedName>
</protein>
<dbReference type="EC" id="1.18.1.2" evidence="3"/>
<accession>A0ABX0GX51</accession>
<evidence type="ECO:0000256" key="4">
    <source>
        <dbReference type="ARBA" id="ARBA00022630"/>
    </source>
</evidence>
<evidence type="ECO:0000256" key="1">
    <source>
        <dbReference type="ARBA" id="ARBA00001974"/>
    </source>
</evidence>
<keyword evidence="5" id="KW-0274">FAD</keyword>
<dbReference type="SUPFAM" id="SSF51971">
    <property type="entry name" value="Nucleotide-binding domain"/>
    <property type="match status" value="2"/>
</dbReference>
<name>A0ABX0GX51_9ACTN</name>
<evidence type="ECO:0000256" key="8">
    <source>
        <dbReference type="ARBA" id="ARBA00047776"/>
    </source>
</evidence>
<dbReference type="InterPro" id="IPR023753">
    <property type="entry name" value="FAD/NAD-binding_dom"/>
</dbReference>
<organism evidence="10 11">
    <name type="scientific">Motilibacter deserti</name>
    <dbReference type="NCBI Taxonomy" id="2714956"/>
    <lineage>
        <taxon>Bacteria</taxon>
        <taxon>Bacillati</taxon>
        <taxon>Actinomycetota</taxon>
        <taxon>Actinomycetes</taxon>
        <taxon>Motilibacterales</taxon>
        <taxon>Motilibacteraceae</taxon>
        <taxon>Motilibacter</taxon>
    </lineage>
</organism>
<dbReference type="InterPro" id="IPR055275">
    <property type="entry name" value="Ferredox_Rdtase"/>
</dbReference>